<protein>
    <submittedName>
        <fullName evidence="3">HB2L protein</fullName>
    </submittedName>
</protein>
<dbReference type="InterPro" id="IPR050160">
    <property type="entry name" value="MHC/Immunoglobulin"/>
</dbReference>
<dbReference type="AlphaFoldDB" id="A0A7K7VQU2"/>
<evidence type="ECO:0000313" key="4">
    <source>
        <dbReference type="Proteomes" id="UP000533954"/>
    </source>
</evidence>
<evidence type="ECO:0000313" key="3">
    <source>
        <dbReference type="EMBL" id="NXA43785.1"/>
    </source>
</evidence>
<dbReference type="InterPro" id="IPR007110">
    <property type="entry name" value="Ig-like_dom"/>
</dbReference>
<reference evidence="3 4" key="1">
    <citation type="submission" date="2019-09" db="EMBL/GenBank/DDBJ databases">
        <title>Bird 10,000 Genomes (B10K) Project - Family phase.</title>
        <authorList>
            <person name="Zhang G."/>
        </authorList>
    </citation>
    <scope>NUCLEOTIDE SEQUENCE [LARGE SCALE GENOMIC DNA]</scope>
    <source>
        <strain evidence="3">B10K-LSUMZ-16893</strain>
    </source>
</reference>
<keyword evidence="1" id="KW-1133">Transmembrane helix</keyword>
<dbReference type="PROSITE" id="PS00290">
    <property type="entry name" value="IG_MHC"/>
    <property type="match status" value="1"/>
</dbReference>
<proteinExistence type="predicted"/>
<dbReference type="OrthoDB" id="9940220at2759"/>
<dbReference type="PANTHER" id="PTHR19944">
    <property type="entry name" value="MHC CLASS II-RELATED"/>
    <property type="match status" value="1"/>
</dbReference>
<accession>A0A7K7VQU2</accession>
<dbReference type="InterPro" id="IPR036179">
    <property type="entry name" value="Ig-like_dom_sf"/>
</dbReference>
<name>A0A7K7VQU2_EUDEL</name>
<organism evidence="3 4">
    <name type="scientific">Eudromia elegans</name>
    <name type="common">Elegant crested-tinamou</name>
    <dbReference type="NCBI Taxonomy" id="8805"/>
    <lineage>
        <taxon>Eukaryota</taxon>
        <taxon>Metazoa</taxon>
        <taxon>Chordata</taxon>
        <taxon>Craniata</taxon>
        <taxon>Vertebrata</taxon>
        <taxon>Euteleostomi</taxon>
        <taxon>Archelosauria</taxon>
        <taxon>Archosauria</taxon>
        <taxon>Dinosauria</taxon>
        <taxon>Saurischia</taxon>
        <taxon>Theropoda</taxon>
        <taxon>Coelurosauria</taxon>
        <taxon>Aves</taxon>
        <taxon>Palaeognathae</taxon>
        <taxon>Tinamiformes</taxon>
        <taxon>Tinamidae</taxon>
        <taxon>Eudromia</taxon>
    </lineage>
</organism>
<dbReference type="SMART" id="SM00407">
    <property type="entry name" value="IGc1"/>
    <property type="match status" value="1"/>
</dbReference>
<keyword evidence="1" id="KW-0812">Transmembrane</keyword>
<keyword evidence="4" id="KW-1185">Reference proteome</keyword>
<dbReference type="FunFam" id="2.60.40.10:FF:000116">
    <property type="entry name" value="HLA class II histocompatibility antigen, DRB1-1 beta chain"/>
    <property type="match status" value="1"/>
</dbReference>
<dbReference type="SUPFAM" id="SSF48726">
    <property type="entry name" value="Immunoglobulin"/>
    <property type="match status" value="1"/>
</dbReference>
<dbReference type="InterPro" id="IPR013783">
    <property type="entry name" value="Ig-like_fold"/>
</dbReference>
<gene>
    <name evidence="3" type="primary">Hb2l_1</name>
    <name evidence="3" type="ORF">EUDELE_R01030</name>
</gene>
<keyword evidence="1" id="KW-0472">Membrane</keyword>
<feature type="domain" description="Ig-like" evidence="2">
    <location>
        <begin position="9"/>
        <end position="97"/>
    </location>
</feature>
<feature type="non-terminal residue" evidence="3">
    <location>
        <position position="157"/>
    </location>
</feature>
<feature type="transmembrane region" description="Helical" evidence="1">
    <location>
        <begin position="110"/>
        <end position="132"/>
    </location>
</feature>
<dbReference type="InterPro" id="IPR003597">
    <property type="entry name" value="Ig_C1-set"/>
</dbReference>
<sequence>PVPLLLVEPEVEIYPVQSGSLPRTDRLVCAVMDFYPPEIEVKWFKNGQEEVERVVVTDVIQNGDWTYQVLVMLETTPQPGDTYTCHVEHVSLQQPLTRDWGQWDGGHSKMLVGVGGLVLGPAALALGLLVYLRSKKGEWRGRGAVPALTRVAPPPWW</sequence>
<dbReference type="InterPro" id="IPR003006">
    <property type="entry name" value="Ig/MHC_CS"/>
</dbReference>
<dbReference type="Proteomes" id="UP000533954">
    <property type="component" value="Unassembled WGS sequence"/>
</dbReference>
<dbReference type="PROSITE" id="PS50835">
    <property type="entry name" value="IG_LIKE"/>
    <property type="match status" value="1"/>
</dbReference>
<comment type="caution">
    <text evidence="3">The sequence shown here is derived from an EMBL/GenBank/DDBJ whole genome shotgun (WGS) entry which is preliminary data.</text>
</comment>
<evidence type="ECO:0000256" key="1">
    <source>
        <dbReference type="SAM" id="Phobius"/>
    </source>
</evidence>
<feature type="non-terminal residue" evidence="3">
    <location>
        <position position="1"/>
    </location>
</feature>
<dbReference type="EMBL" id="VZSX01000333">
    <property type="protein sequence ID" value="NXA43785.1"/>
    <property type="molecule type" value="Genomic_DNA"/>
</dbReference>
<dbReference type="PANTHER" id="PTHR19944:SF99">
    <property type="entry name" value="HLA CLASS II HISTOCOMPATIBILITY ANTIGEN, DRB1 BETA CHAIN"/>
    <property type="match status" value="1"/>
</dbReference>
<evidence type="ECO:0000259" key="2">
    <source>
        <dbReference type="PROSITE" id="PS50835"/>
    </source>
</evidence>
<dbReference type="CDD" id="cd05766">
    <property type="entry name" value="IgC1_MHC_II_beta"/>
    <property type="match status" value="1"/>
</dbReference>
<dbReference type="Gene3D" id="2.60.40.10">
    <property type="entry name" value="Immunoglobulins"/>
    <property type="match status" value="1"/>
</dbReference>
<dbReference type="Pfam" id="PF07654">
    <property type="entry name" value="C1-set"/>
    <property type="match status" value="1"/>
</dbReference>